<evidence type="ECO:0000313" key="2">
    <source>
        <dbReference type="EMBL" id="MEX8194665.1"/>
    </source>
</evidence>
<comment type="caution">
    <text evidence="2">The sequence shown here is derived from an EMBL/GenBank/DDBJ whole genome shotgun (WGS) entry which is preliminary data.</text>
</comment>
<dbReference type="Gene3D" id="1.20.1640.10">
    <property type="entry name" value="Multidrug efflux transporter AcrB transmembrane domain"/>
    <property type="match status" value="2"/>
</dbReference>
<dbReference type="SUPFAM" id="SSF82866">
    <property type="entry name" value="Multidrug efflux transporter AcrB transmembrane domain"/>
    <property type="match status" value="2"/>
</dbReference>
<keyword evidence="1" id="KW-0472">Membrane</keyword>
<accession>A0ABV3ZYJ2</accession>
<keyword evidence="1" id="KW-0812">Transmembrane</keyword>
<keyword evidence="3" id="KW-1185">Reference proteome</keyword>
<evidence type="ECO:0000313" key="3">
    <source>
        <dbReference type="Proteomes" id="UP001561046"/>
    </source>
</evidence>
<name>A0ABV3ZYJ2_9BURK</name>
<dbReference type="PANTHER" id="PTHR33406">
    <property type="entry name" value="MEMBRANE PROTEIN MJ1562-RELATED"/>
    <property type="match status" value="1"/>
</dbReference>
<feature type="transmembrane region" description="Helical" evidence="1">
    <location>
        <begin position="649"/>
        <end position="665"/>
    </location>
</feature>
<dbReference type="EMBL" id="JBFYGN010000024">
    <property type="protein sequence ID" value="MEX8194665.1"/>
    <property type="molecule type" value="Genomic_DNA"/>
</dbReference>
<feature type="transmembrane region" description="Helical" evidence="1">
    <location>
        <begin position="726"/>
        <end position="745"/>
    </location>
</feature>
<evidence type="ECO:0000256" key="1">
    <source>
        <dbReference type="SAM" id="Phobius"/>
    </source>
</evidence>
<dbReference type="PANTHER" id="PTHR33406:SF13">
    <property type="entry name" value="MEMBRANE PROTEIN YDFJ"/>
    <property type="match status" value="1"/>
</dbReference>
<dbReference type="InterPro" id="IPR050545">
    <property type="entry name" value="Mycobact_MmpL"/>
</dbReference>
<feature type="transmembrane region" description="Helical" evidence="1">
    <location>
        <begin position="383"/>
        <end position="405"/>
    </location>
</feature>
<feature type="transmembrane region" description="Helical" evidence="1">
    <location>
        <begin position="357"/>
        <end position="377"/>
    </location>
</feature>
<reference evidence="2 3" key="1">
    <citation type="journal article" date="2013" name="Int. J. Syst. Evol. Microbiol.">
        <title>Comamonas guangdongensis sp. nov., isolated from subterranean forest sediment, and emended description of the genus Comamonas.</title>
        <authorList>
            <person name="Zhang J."/>
            <person name="Wang Y."/>
            <person name="Zhou S."/>
            <person name="Wu C."/>
            <person name="He J."/>
            <person name="Li F."/>
        </authorList>
    </citation>
    <scope>NUCLEOTIDE SEQUENCE [LARGE SCALE GENOMIC DNA]</scope>
    <source>
        <strain evidence="2 3">CCTCC AB2011133</strain>
    </source>
</reference>
<feature type="transmembrane region" description="Helical" evidence="1">
    <location>
        <begin position="696"/>
        <end position="714"/>
    </location>
</feature>
<proteinExistence type="predicted"/>
<sequence length="789" mass="86193">MSSSHSATALGPGRLWRAAALLWLLLALAVAGHQWRFWQDSRIDTDVLALLPLNEQAPDVAQATQQLSEQLSRQVVVLLGTAQWSDSRQAAQRFRASLVAQQALLREEPLARQTAMQSALDFYQPWRQGLLTPQQRAHLQQPREVLVQQALQDLYQPGMQARLTDWVSDPLGLWTQWWAARAAQSQARPRDGELWVAAEGQQWVLLQYGLTGSAFRLSGEPVLQEALQEALAQVRQQWPDAQLLVAGVPLHAEAAATQAHGEINTIGWGSLAGVLLLAWLAFRSLRPVALVALSLLVGTAVALSVTALFFDKVHLLTLVFGASLVGVAEDYGIHYFAARQGEPQRTPHALMRALQPALWLALGTSVIAYMALGAAAFPGLRQMALFSVVGLAAAMVTVVCWFPWLDRNEVPQSRLAWRIGQTLNAWPRWRHAARGSVVLCALMLTGLWLGGGVRIQDDVRQLQNGDPTLVAQQRRVSEMLGLPSPAQFYLIQGHDAEQVLQREEALKQRLDALVQQHQLAGYAAVSDWVPSAQQQAQDAALVRGVQTDVLQGISQQLGEAFAAPQAVAGPALTVQDWLNQPIAAAARQLWLGERDGAVRSMLMLRGVQGLAALPRLETAAQGLEGVSWVDKPAEISGLLQGYRVSMTELLLLGHGLVLGALWLHFGRKAWRAWLPTVLASLAVVVVMAVWGQPWQLFNVLALMLLLGVGIDYGIFLQEHEDDPHAWLAVVIGAGSTWLSFGLLGLSSTPALRAFGVTLMLGLPLVLVLAPLFRAGTRRLLDQEQQSREG</sequence>
<dbReference type="RefSeq" id="WP_369339844.1">
    <property type="nucleotide sequence ID" value="NZ_JBFYGN010000024.1"/>
</dbReference>
<feature type="transmembrane region" description="Helical" evidence="1">
    <location>
        <begin position="289"/>
        <end position="310"/>
    </location>
</feature>
<protein>
    <submittedName>
        <fullName evidence="2">MMPL family transporter</fullName>
    </submittedName>
</protein>
<feature type="transmembrane region" description="Helical" evidence="1">
    <location>
        <begin position="751"/>
        <end position="772"/>
    </location>
</feature>
<gene>
    <name evidence="2" type="ORF">AB6724_17670</name>
</gene>
<organism evidence="2 3">
    <name type="scientific">Comamonas guangdongensis</name>
    <dbReference type="NCBI Taxonomy" id="510515"/>
    <lineage>
        <taxon>Bacteria</taxon>
        <taxon>Pseudomonadati</taxon>
        <taxon>Pseudomonadota</taxon>
        <taxon>Betaproteobacteria</taxon>
        <taxon>Burkholderiales</taxon>
        <taxon>Comamonadaceae</taxon>
        <taxon>Comamonas</taxon>
    </lineage>
</organism>
<feature type="transmembrane region" description="Helical" evidence="1">
    <location>
        <begin position="432"/>
        <end position="451"/>
    </location>
</feature>
<dbReference type="Proteomes" id="UP001561046">
    <property type="component" value="Unassembled WGS sequence"/>
</dbReference>
<feature type="transmembrane region" description="Helical" evidence="1">
    <location>
        <begin position="316"/>
        <end position="337"/>
    </location>
</feature>
<feature type="transmembrane region" description="Helical" evidence="1">
    <location>
        <begin position="672"/>
        <end position="690"/>
    </location>
</feature>
<keyword evidence="1" id="KW-1133">Transmembrane helix</keyword>